<keyword evidence="1" id="KW-0732">Signal</keyword>
<feature type="chain" id="PRO_5034316327" evidence="1">
    <location>
        <begin position="27"/>
        <end position="237"/>
    </location>
</feature>
<organism evidence="2 3">
    <name type="scientific">Tetrapyrgos nigripes</name>
    <dbReference type="NCBI Taxonomy" id="182062"/>
    <lineage>
        <taxon>Eukaryota</taxon>
        <taxon>Fungi</taxon>
        <taxon>Dikarya</taxon>
        <taxon>Basidiomycota</taxon>
        <taxon>Agaricomycotina</taxon>
        <taxon>Agaricomycetes</taxon>
        <taxon>Agaricomycetidae</taxon>
        <taxon>Agaricales</taxon>
        <taxon>Marasmiineae</taxon>
        <taxon>Marasmiaceae</taxon>
        <taxon>Tetrapyrgos</taxon>
    </lineage>
</organism>
<reference evidence="2 3" key="1">
    <citation type="journal article" date="2020" name="ISME J.">
        <title>Uncovering the hidden diversity of litter-decomposition mechanisms in mushroom-forming fungi.</title>
        <authorList>
            <person name="Floudas D."/>
            <person name="Bentzer J."/>
            <person name="Ahren D."/>
            <person name="Johansson T."/>
            <person name="Persson P."/>
            <person name="Tunlid A."/>
        </authorList>
    </citation>
    <scope>NUCLEOTIDE SEQUENCE [LARGE SCALE GENOMIC DNA]</scope>
    <source>
        <strain evidence="2 3">CBS 291.85</strain>
    </source>
</reference>
<dbReference type="EMBL" id="JAACJM010000250">
    <property type="protein sequence ID" value="KAF5334862.1"/>
    <property type="molecule type" value="Genomic_DNA"/>
</dbReference>
<dbReference type="OrthoDB" id="10007757at2759"/>
<dbReference type="Proteomes" id="UP000559256">
    <property type="component" value="Unassembled WGS sequence"/>
</dbReference>
<name>A0A8H5C450_9AGAR</name>
<evidence type="ECO:0000313" key="2">
    <source>
        <dbReference type="EMBL" id="KAF5334862.1"/>
    </source>
</evidence>
<evidence type="ECO:0000256" key="1">
    <source>
        <dbReference type="SAM" id="SignalP"/>
    </source>
</evidence>
<sequence length="237" mass="25440">MLFAYTRSIAALLLVIMALVVQEAKCASHPTNLGTVVNLRIEGRDHTIFEGPISTRGHNVTTVSGGTHHCDGTNRDENPYPGPTCTSALDDAARKHNFSWDGTFSGEFDDFFITTIAGDSQTATEFWGILLNFVFTPVGGCQQQVKHDDHVLWAFNAFNVSAFLKLEGPRSARLDTPVVFTVTDGMTGAPIEGAGVNGITSGEDGHVLLSFDKTGTVALKAEKLGTIRSNAVRLVIT</sequence>
<accession>A0A8H5C450</accession>
<proteinExistence type="predicted"/>
<feature type="signal peptide" evidence="1">
    <location>
        <begin position="1"/>
        <end position="26"/>
    </location>
</feature>
<gene>
    <name evidence="2" type="ORF">D9758_014275</name>
</gene>
<dbReference type="AlphaFoldDB" id="A0A8H5C450"/>
<evidence type="ECO:0000313" key="3">
    <source>
        <dbReference type="Proteomes" id="UP000559256"/>
    </source>
</evidence>
<keyword evidence="3" id="KW-1185">Reference proteome</keyword>
<comment type="caution">
    <text evidence="2">The sequence shown here is derived from an EMBL/GenBank/DDBJ whole genome shotgun (WGS) entry which is preliminary data.</text>
</comment>
<protein>
    <submittedName>
        <fullName evidence="2">Uncharacterized protein</fullName>
    </submittedName>
</protein>